<dbReference type="PRINTS" id="PR00344">
    <property type="entry name" value="BCTRLSENSOR"/>
</dbReference>
<dbReference type="Gene3D" id="3.30.565.10">
    <property type="entry name" value="Histidine kinase-like ATPase, C-terminal domain"/>
    <property type="match status" value="1"/>
</dbReference>
<dbReference type="EMBL" id="CP091430">
    <property type="protein sequence ID" value="UVI31703.1"/>
    <property type="molecule type" value="Genomic_DNA"/>
</dbReference>
<evidence type="ECO:0000256" key="7">
    <source>
        <dbReference type="ARBA" id="ARBA00023012"/>
    </source>
</evidence>
<gene>
    <name evidence="11" type="ORF">L1F29_07765</name>
</gene>
<dbReference type="Proteomes" id="UP001057877">
    <property type="component" value="Chromosome"/>
</dbReference>
<dbReference type="InterPro" id="IPR036890">
    <property type="entry name" value="HATPase_C_sf"/>
</dbReference>
<evidence type="ECO:0000259" key="10">
    <source>
        <dbReference type="PROSITE" id="PS50109"/>
    </source>
</evidence>
<dbReference type="EC" id="2.7.13.3" evidence="2"/>
<evidence type="ECO:0000256" key="3">
    <source>
        <dbReference type="ARBA" id="ARBA00022679"/>
    </source>
</evidence>
<keyword evidence="9" id="KW-0812">Transmembrane</keyword>
<name>A0ABY5SDT9_9BACL</name>
<reference evidence="11" key="1">
    <citation type="submission" date="2022-01" db="EMBL/GenBank/DDBJ databases">
        <title>Paenibacillus spongiae sp. nov., isolated from marine sponge.</title>
        <authorList>
            <person name="Li Z."/>
            <person name="Zhang M."/>
        </authorList>
    </citation>
    <scope>NUCLEOTIDE SEQUENCE</scope>
    <source>
        <strain evidence="11">PHS-Z3</strain>
    </source>
</reference>
<evidence type="ECO:0000313" key="11">
    <source>
        <dbReference type="EMBL" id="UVI31703.1"/>
    </source>
</evidence>
<keyword evidence="8" id="KW-0175">Coiled coil</keyword>
<dbReference type="SUPFAM" id="SSF55874">
    <property type="entry name" value="ATPase domain of HSP90 chaperone/DNA topoisomerase II/histidine kinase"/>
    <property type="match status" value="1"/>
</dbReference>
<dbReference type="InterPro" id="IPR010559">
    <property type="entry name" value="Sig_transdc_His_kin_internal"/>
</dbReference>
<keyword evidence="6" id="KW-0067">ATP-binding</keyword>
<dbReference type="InterPro" id="IPR050640">
    <property type="entry name" value="Bact_2-comp_sensor_kinase"/>
</dbReference>
<accession>A0ABY5SDT9</accession>
<evidence type="ECO:0000256" key="2">
    <source>
        <dbReference type="ARBA" id="ARBA00012438"/>
    </source>
</evidence>
<evidence type="ECO:0000256" key="9">
    <source>
        <dbReference type="SAM" id="Phobius"/>
    </source>
</evidence>
<evidence type="ECO:0000256" key="4">
    <source>
        <dbReference type="ARBA" id="ARBA00022741"/>
    </source>
</evidence>
<feature type="domain" description="Histidine kinase" evidence="10">
    <location>
        <begin position="480"/>
        <end position="584"/>
    </location>
</feature>
<feature type="transmembrane region" description="Helical" evidence="9">
    <location>
        <begin position="300"/>
        <end position="319"/>
    </location>
</feature>
<dbReference type="Pfam" id="PF02518">
    <property type="entry name" value="HATPase_c"/>
    <property type="match status" value="1"/>
</dbReference>
<dbReference type="SMART" id="SM00387">
    <property type="entry name" value="HATPase_c"/>
    <property type="match status" value="1"/>
</dbReference>
<keyword evidence="9" id="KW-1133">Transmembrane helix</keyword>
<dbReference type="InterPro" id="IPR005467">
    <property type="entry name" value="His_kinase_dom"/>
</dbReference>
<evidence type="ECO:0000256" key="1">
    <source>
        <dbReference type="ARBA" id="ARBA00000085"/>
    </source>
</evidence>
<keyword evidence="5 11" id="KW-0418">Kinase</keyword>
<dbReference type="Gene3D" id="6.10.340.10">
    <property type="match status" value="1"/>
</dbReference>
<feature type="transmembrane region" description="Helical" evidence="9">
    <location>
        <begin position="32"/>
        <end position="55"/>
    </location>
</feature>
<evidence type="ECO:0000313" key="12">
    <source>
        <dbReference type="Proteomes" id="UP001057877"/>
    </source>
</evidence>
<sequence>MDTAKRTDLDRMPVSAEETIRYRWIHSLRNRLIVILLLSSIIPIVLIGTTSYYYIHSLQENKVRNAIQNNLMKVATALENNLSNLNHVSQQLALSGKVGKNIYDYMTNENLLDRRTAANNVNEEINFIGSTNPNVSLMMYYNAPTNQYIFQNYPARVKTSLKDLPVLATTKGMTYYGPHKTLNSASSGFVLSVSRKVNVYDIGDNFIYIESNSSVIEDALNDDNFMDMNYLIVNEEGMIAYSENEAKFPIGSDYRHQKTIKLEESNYYAFQEGSKLGWTVVSLIPVKTFERESRSWFSKIMLFSALSLGISLLFVWIIWRTVYRPLTRISKAILSIDDHQFIQPKRTRLIEFDLLIDQFKYLKHRIIHLMEEIKQKEKNKARLEVEKLLLQINPHFIHNTLDTIRWIARINGQETIDKLVSTLNRLLYYNMGKGETATIKDEVTALNDYVELQGIRYNFQFNVEVNADESVMGIHIPRFILQPLVENALYHGGSDNGLISVQIGWQSADLLSIQVTDTGVGITDESIRALLDQSGGERKKAGMGIGVQYVLRMIQFQYGEEAQLLIESNKGSGTTITLLLPMNEKEDERHERADR</sequence>
<dbReference type="GO" id="GO:0016301">
    <property type="term" value="F:kinase activity"/>
    <property type="evidence" value="ECO:0007669"/>
    <property type="project" value="UniProtKB-KW"/>
</dbReference>
<dbReference type="PANTHER" id="PTHR34220:SF7">
    <property type="entry name" value="SENSOR HISTIDINE KINASE YPDA"/>
    <property type="match status" value="1"/>
</dbReference>
<proteinExistence type="predicted"/>
<dbReference type="InterPro" id="IPR004358">
    <property type="entry name" value="Sig_transdc_His_kin-like_C"/>
</dbReference>
<comment type="catalytic activity">
    <reaction evidence="1">
        <text>ATP + protein L-histidine = ADP + protein N-phospho-L-histidine.</text>
        <dbReference type="EC" id="2.7.13.3"/>
    </reaction>
</comment>
<keyword evidence="7" id="KW-0902">Two-component regulatory system</keyword>
<keyword evidence="9" id="KW-0472">Membrane</keyword>
<dbReference type="PANTHER" id="PTHR34220">
    <property type="entry name" value="SENSOR HISTIDINE KINASE YPDA"/>
    <property type="match status" value="1"/>
</dbReference>
<dbReference type="RefSeq" id="WP_258387765.1">
    <property type="nucleotide sequence ID" value="NZ_CP091430.1"/>
</dbReference>
<evidence type="ECO:0000256" key="6">
    <source>
        <dbReference type="ARBA" id="ARBA00022840"/>
    </source>
</evidence>
<dbReference type="Pfam" id="PF06580">
    <property type="entry name" value="His_kinase"/>
    <property type="match status" value="1"/>
</dbReference>
<evidence type="ECO:0000256" key="5">
    <source>
        <dbReference type="ARBA" id="ARBA00022777"/>
    </source>
</evidence>
<dbReference type="PROSITE" id="PS50109">
    <property type="entry name" value="HIS_KIN"/>
    <property type="match status" value="1"/>
</dbReference>
<keyword evidence="12" id="KW-1185">Reference proteome</keyword>
<dbReference type="InterPro" id="IPR003594">
    <property type="entry name" value="HATPase_dom"/>
</dbReference>
<evidence type="ECO:0000256" key="8">
    <source>
        <dbReference type="SAM" id="Coils"/>
    </source>
</evidence>
<keyword evidence="4" id="KW-0547">Nucleotide-binding</keyword>
<feature type="coiled-coil region" evidence="8">
    <location>
        <begin position="366"/>
        <end position="393"/>
    </location>
</feature>
<protein>
    <recommendedName>
        <fullName evidence="2">histidine kinase</fullName>
        <ecNumber evidence="2">2.7.13.3</ecNumber>
    </recommendedName>
</protein>
<keyword evidence="3" id="KW-0808">Transferase</keyword>
<organism evidence="11 12">
    <name type="scientific">Paenibacillus spongiae</name>
    <dbReference type="NCBI Taxonomy" id="2909671"/>
    <lineage>
        <taxon>Bacteria</taxon>
        <taxon>Bacillati</taxon>
        <taxon>Bacillota</taxon>
        <taxon>Bacilli</taxon>
        <taxon>Bacillales</taxon>
        <taxon>Paenibacillaceae</taxon>
        <taxon>Paenibacillus</taxon>
    </lineage>
</organism>